<dbReference type="Pfam" id="PF01564">
    <property type="entry name" value="Spermine_synth"/>
    <property type="match status" value="1"/>
</dbReference>
<protein>
    <recommendedName>
        <fullName evidence="5">Spermidine synthase</fullName>
    </recommendedName>
</protein>
<dbReference type="SUPFAM" id="SSF53335">
    <property type="entry name" value="S-adenosyl-L-methionine-dependent methyltransferases"/>
    <property type="match status" value="1"/>
</dbReference>
<name>A0A4Y3IPZ1_9VIBR</name>
<dbReference type="SUPFAM" id="SSF103473">
    <property type="entry name" value="MFS general substrate transporter"/>
    <property type="match status" value="1"/>
</dbReference>
<proteinExistence type="predicted"/>
<feature type="transmembrane region" description="Helical" evidence="2">
    <location>
        <begin position="333"/>
        <end position="356"/>
    </location>
</feature>
<accession>A0A4Y3IPZ1</accession>
<dbReference type="InterPro" id="IPR029063">
    <property type="entry name" value="SAM-dependent_MTases_sf"/>
</dbReference>
<keyword evidence="2" id="KW-0812">Transmembrane</keyword>
<keyword evidence="2" id="KW-0472">Membrane</keyword>
<dbReference type="InterPro" id="IPR036259">
    <property type="entry name" value="MFS_trans_sf"/>
</dbReference>
<feature type="transmembrane region" description="Helical" evidence="2">
    <location>
        <begin position="220"/>
        <end position="239"/>
    </location>
</feature>
<dbReference type="AlphaFoldDB" id="A0A4Y3IPZ1"/>
<comment type="caution">
    <text evidence="3">The sequence shown here is derived from an EMBL/GenBank/DDBJ whole genome shotgun (WGS) entry which is preliminary data.</text>
</comment>
<evidence type="ECO:0008006" key="5">
    <source>
        <dbReference type="Google" id="ProtNLM"/>
    </source>
</evidence>
<evidence type="ECO:0000313" key="4">
    <source>
        <dbReference type="Proteomes" id="UP000318242"/>
    </source>
</evidence>
<dbReference type="GO" id="GO:0006596">
    <property type="term" value="P:polyamine biosynthetic process"/>
    <property type="evidence" value="ECO:0007669"/>
    <property type="project" value="UniProtKB-KW"/>
</dbReference>
<evidence type="ECO:0000256" key="1">
    <source>
        <dbReference type="ARBA" id="ARBA00023115"/>
    </source>
</evidence>
<organism evidence="3 4">
    <name type="scientific">Vibrio comitans NBRC 102076</name>
    <dbReference type="NCBI Taxonomy" id="1219078"/>
    <lineage>
        <taxon>Bacteria</taxon>
        <taxon>Pseudomonadati</taxon>
        <taxon>Pseudomonadota</taxon>
        <taxon>Gammaproteobacteria</taxon>
        <taxon>Vibrionales</taxon>
        <taxon>Vibrionaceae</taxon>
        <taxon>Vibrio</taxon>
    </lineage>
</organism>
<dbReference type="Proteomes" id="UP000318242">
    <property type="component" value="Unassembled WGS sequence"/>
</dbReference>
<feature type="transmembrane region" description="Helical" evidence="2">
    <location>
        <begin position="71"/>
        <end position="91"/>
    </location>
</feature>
<feature type="transmembrane region" description="Helical" evidence="2">
    <location>
        <begin position="397"/>
        <end position="416"/>
    </location>
</feature>
<feature type="transmembrane region" description="Helical" evidence="2">
    <location>
        <begin position="174"/>
        <end position="199"/>
    </location>
</feature>
<sequence>MRRILLGSLFAAVSGFCSLAFQTLWYKQLALVIGIDVYATSTVIGGFLVGVGIGSLVFAKKVNQIGNIKSWYSSLEALVALSALAISVVLYQGVSLYVQVESILGQSALLIYALLLAIPPFFMGGTLLLLIRWIEVSTGAEEKSPAGLLYGMNIMGAVVGALSAPTLLLPHFGIFNSIVVVVVVNLILAMTGYLVINVVNAPKSRHENNGEQEVILKRALVLLYSVSGFVAIGMELIWIQTVLQYMNTRSIAYATILAVLLFGLMSGNLFANRLKLNSVKSYSLLLSLMCFSMISVIAPYLVISKFVWDTQMVVKAAAYGLSHSSMFSNLSSFVFIAFFFVFMGAFVFGCIFPLALKIQKNNQTQAHFSGILLGFNTLAGVVATAMVGFIFIPTFGAINTIKILSGLIILVVMLFVRHAQFKRPVYVSLMLLLAMVAILPSSKLSDLLVEKEGGNLLWFAEGVGNTVAVIEQGEGERAFHRLYIQGVSNTGDVMASLRYMRLQSYIPALIAPEPPKSALVIGLDTGITAGALTNIDSLDTRHVFELLPEVVEGTKNFNGNYNVANNPGVDIFVGDGRQQLSRPGMSYDLITLEPPPPTASGVSNLYSDDFYKLAKTRLTDNGVMAQWWPIATQSVEASRSLVATMLNNFKYVTLWTTEVHEMLLVGSDKPQNMDPTRIASTINSNPDLNRSLQEVGVKSGDALLATYVASREELEDFSGSDTTLITDDYPLLEFDEWTNELVVTDIMPDLINRFTVATSDKAHVEQIKYEQDNLVAFYIATMAAYENQPDTWRNYMNWTLKRDPNNAYYMWFKP</sequence>
<feature type="transmembrane region" description="Helical" evidence="2">
    <location>
        <begin position="30"/>
        <end position="59"/>
    </location>
</feature>
<dbReference type="NCBIfam" id="NF037959">
    <property type="entry name" value="MFS_SpdSyn"/>
    <property type="match status" value="1"/>
</dbReference>
<dbReference type="PANTHER" id="PTHR43317:SF1">
    <property type="entry name" value="THERMOSPERMINE SYNTHASE ACAULIS5"/>
    <property type="match status" value="1"/>
</dbReference>
<feature type="transmembrane region" description="Helical" evidence="2">
    <location>
        <begin position="111"/>
        <end position="134"/>
    </location>
</feature>
<keyword evidence="1" id="KW-0620">Polyamine biosynthesis</keyword>
<keyword evidence="2" id="KW-1133">Transmembrane helix</keyword>
<reference evidence="3 4" key="1">
    <citation type="submission" date="2019-06" db="EMBL/GenBank/DDBJ databases">
        <title>Whole genome shotgun sequence of Vibrio comitans NBRC 102076.</title>
        <authorList>
            <person name="Hosoyama A."/>
            <person name="Uohara A."/>
            <person name="Ohji S."/>
            <person name="Ichikawa N."/>
        </authorList>
    </citation>
    <scope>NUCLEOTIDE SEQUENCE [LARGE SCALE GENOMIC DNA]</scope>
    <source>
        <strain evidence="3 4">NBRC 102076</strain>
    </source>
</reference>
<feature type="transmembrane region" description="Helical" evidence="2">
    <location>
        <begin position="251"/>
        <end position="270"/>
    </location>
</feature>
<gene>
    <name evidence="3" type="ORF">VCO01S_19930</name>
</gene>
<dbReference type="OrthoDB" id="5516475at2"/>
<keyword evidence="4" id="KW-1185">Reference proteome</keyword>
<evidence type="ECO:0000256" key="2">
    <source>
        <dbReference type="SAM" id="Phobius"/>
    </source>
</evidence>
<dbReference type="Gene3D" id="3.40.50.150">
    <property type="entry name" value="Vaccinia Virus protein VP39"/>
    <property type="match status" value="1"/>
</dbReference>
<evidence type="ECO:0000313" key="3">
    <source>
        <dbReference type="EMBL" id="GEA60800.1"/>
    </source>
</evidence>
<feature type="transmembrane region" description="Helical" evidence="2">
    <location>
        <begin position="282"/>
        <end position="303"/>
    </location>
</feature>
<feature type="transmembrane region" description="Helical" evidence="2">
    <location>
        <begin position="146"/>
        <end position="168"/>
    </location>
</feature>
<dbReference type="PANTHER" id="PTHR43317">
    <property type="entry name" value="THERMOSPERMINE SYNTHASE ACAULIS5"/>
    <property type="match status" value="1"/>
</dbReference>
<dbReference type="RefSeq" id="WP_141271205.1">
    <property type="nucleotide sequence ID" value="NZ_BJLH01000008.1"/>
</dbReference>
<feature type="transmembrane region" description="Helical" evidence="2">
    <location>
        <begin position="368"/>
        <end position="391"/>
    </location>
</feature>
<feature type="transmembrane region" description="Helical" evidence="2">
    <location>
        <begin position="425"/>
        <end position="442"/>
    </location>
</feature>
<dbReference type="EMBL" id="BJLH01000008">
    <property type="protein sequence ID" value="GEA60800.1"/>
    <property type="molecule type" value="Genomic_DNA"/>
</dbReference>